<comment type="subcellular location">
    <subcellularLocation>
        <location evidence="2">Membrane</location>
    </subcellularLocation>
</comment>
<keyword evidence="10" id="KW-0560">Oxidoreductase</keyword>
<evidence type="ECO:0000256" key="11">
    <source>
        <dbReference type="ARBA" id="ARBA00023004"/>
    </source>
</evidence>
<dbReference type="EMBL" id="JALLAZ020000124">
    <property type="protein sequence ID" value="KAL3803069.1"/>
    <property type="molecule type" value="Genomic_DNA"/>
</dbReference>
<keyword evidence="7" id="KW-0479">Metal-binding</keyword>
<protein>
    <recommendedName>
        <fullName evidence="16">Ubiquinol oxidase (non-electrogenic)</fullName>
    </recommendedName>
</protein>
<dbReference type="Gene3D" id="1.20.1260.140">
    <property type="entry name" value="Alternative oxidase"/>
    <property type="match status" value="1"/>
</dbReference>
<name>A0ABD3QSU3_9STRA</name>
<keyword evidence="13" id="KW-0732">Signal</keyword>
<keyword evidence="4" id="KW-0813">Transport</keyword>
<dbReference type="GO" id="GO:0046872">
    <property type="term" value="F:metal ion binding"/>
    <property type="evidence" value="ECO:0007669"/>
    <property type="project" value="UniProtKB-KW"/>
</dbReference>
<dbReference type="PANTHER" id="PTHR31803">
    <property type="entry name" value="ALTERNATIVE OXIDASE"/>
    <property type="match status" value="1"/>
</dbReference>
<feature type="chain" id="PRO_5044893082" description="Ubiquinol oxidase (non-electrogenic)" evidence="13">
    <location>
        <begin position="25"/>
        <end position="306"/>
    </location>
</feature>
<evidence type="ECO:0000256" key="4">
    <source>
        <dbReference type="ARBA" id="ARBA00022448"/>
    </source>
</evidence>
<evidence type="ECO:0008006" key="16">
    <source>
        <dbReference type="Google" id="ProtNLM"/>
    </source>
</evidence>
<dbReference type="GO" id="GO:0016491">
    <property type="term" value="F:oxidoreductase activity"/>
    <property type="evidence" value="ECO:0007669"/>
    <property type="project" value="UniProtKB-KW"/>
</dbReference>
<dbReference type="PANTHER" id="PTHR31803:SF10">
    <property type="entry name" value="UBIQUINOL OXIDASE 4, CHLOROPLASTIC_CHROMOPLASTIC"/>
    <property type="match status" value="1"/>
</dbReference>
<comment type="cofactor">
    <cofactor evidence="1">
        <name>Fe cation</name>
        <dbReference type="ChEBI" id="CHEBI:24875"/>
    </cofactor>
</comment>
<dbReference type="GO" id="GO:0016020">
    <property type="term" value="C:membrane"/>
    <property type="evidence" value="ECO:0007669"/>
    <property type="project" value="UniProtKB-SubCell"/>
</dbReference>
<evidence type="ECO:0000256" key="1">
    <source>
        <dbReference type="ARBA" id="ARBA00001962"/>
    </source>
</evidence>
<keyword evidence="12" id="KW-0472">Membrane</keyword>
<evidence type="ECO:0000256" key="13">
    <source>
        <dbReference type="SAM" id="SignalP"/>
    </source>
</evidence>
<dbReference type="Pfam" id="PF01786">
    <property type="entry name" value="AOX"/>
    <property type="match status" value="1"/>
</dbReference>
<organism evidence="14 15">
    <name type="scientific">Stephanodiscus triporus</name>
    <dbReference type="NCBI Taxonomy" id="2934178"/>
    <lineage>
        <taxon>Eukaryota</taxon>
        <taxon>Sar</taxon>
        <taxon>Stramenopiles</taxon>
        <taxon>Ochrophyta</taxon>
        <taxon>Bacillariophyta</taxon>
        <taxon>Coscinodiscophyceae</taxon>
        <taxon>Thalassiosirophycidae</taxon>
        <taxon>Stephanodiscales</taxon>
        <taxon>Stephanodiscaceae</taxon>
        <taxon>Stephanodiscus</taxon>
    </lineage>
</organism>
<gene>
    <name evidence="14" type="ORF">ACHAW5_009479</name>
</gene>
<evidence type="ECO:0000256" key="3">
    <source>
        <dbReference type="ARBA" id="ARBA00008388"/>
    </source>
</evidence>
<accession>A0ABD3QSU3</accession>
<dbReference type="InterPro" id="IPR038659">
    <property type="entry name" value="AOX_sf"/>
</dbReference>
<evidence type="ECO:0000313" key="15">
    <source>
        <dbReference type="Proteomes" id="UP001530315"/>
    </source>
</evidence>
<evidence type="ECO:0000313" key="14">
    <source>
        <dbReference type="EMBL" id="KAL3803069.1"/>
    </source>
</evidence>
<dbReference type="PROSITE" id="PS51257">
    <property type="entry name" value="PROKAR_LIPOPROTEIN"/>
    <property type="match status" value="1"/>
</dbReference>
<comment type="caution">
    <text evidence="14">The sequence shown here is derived from an EMBL/GenBank/DDBJ whole genome shotgun (WGS) entry which is preliminary data.</text>
</comment>
<evidence type="ECO:0000256" key="9">
    <source>
        <dbReference type="ARBA" id="ARBA00022989"/>
    </source>
</evidence>
<comment type="similarity">
    <text evidence="3">Belongs to the alternative oxidase family.</text>
</comment>
<proteinExistence type="inferred from homology"/>
<evidence type="ECO:0000256" key="6">
    <source>
        <dbReference type="ARBA" id="ARBA00022692"/>
    </source>
</evidence>
<evidence type="ECO:0000256" key="2">
    <source>
        <dbReference type="ARBA" id="ARBA00004370"/>
    </source>
</evidence>
<evidence type="ECO:0000256" key="10">
    <source>
        <dbReference type="ARBA" id="ARBA00023002"/>
    </source>
</evidence>
<evidence type="ECO:0000256" key="5">
    <source>
        <dbReference type="ARBA" id="ARBA00022660"/>
    </source>
</evidence>
<dbReference type="AlphaFoldDB" id="A0ABD3QSU3"/>
<evidence type="ECO:0000256" key="8">
    <source>
        <dbReference type="ARBA" id="ARBA00022982"/>
    </source>
</evidence>
<dbReference type="InterPro" id="IPR002680">
    <property type="entry name" value="AOX"/>
</dbReference>
<keyword evidence="15" id="KW-1185">Reference proteome</keyword>
<dbReference type="Proteomes" id="UP001530315">
    <property type="component" value="Unassembled WGS sequence"/>
</dbReference>
<keyword evidence="11" id="KW-0408">Iron</keyword>
<reference evidence="14 15" key="1">
    <citation type="submission" date="2024-10" db="EMBL/GenBank/DDBJ databases">
        <title>Updated reference genomes for cyclostephanoid diatoms.</title>
        <authorList>
            <person name="Roberts W.R."/>
            <person name="Alverson A.J."/>
        </authorList>
    </citation>
    <scope>NUCLEOTIDE SEQUENCE [LARGE SCALE GENOMIC DNA]</scope>
    <source>
        <strain evidence="14 15">AJA276-08</strain>
    </source>
</reference>
<evidence type="ECO:0000256" key="7">
    <source>
        <dbReference type="ARBA" id="ARBA00022723"/>
    </source>
</evidence>
<keyword evidence="8" id="KW-0249">Electron transport</keyword>
<keyword evidence="9" id="KW-1133">Transmembrane helix</keyword>
<evidence type="ECO:0000256" key="12">
    <source>
        <dbReference type="ARBA" id="ARBA00023136"/>
    </source>
</evidence>
<sequence>MMPNKSFIVLTIVAACGVIDRAAAFSSSAIVRIGPPPNSPRTAVRDMSQRTSSSTIFASSTLPDERLDNNPSTKFGSPLNDFMKDVNKSGVDFIKNYVIDLVFAGEDRAYARFYALETIARVPYFSYLSVLHLYETLGRWRRAKYLKLHFAESWNELHHLLIMEELGGNDRFFDRFIAQHIAFGYYAIVAFLYLMNPVEAYNLNQDVEEHAYATYDSYLKENEESLKKLPAPKAAIDYYVDGDLWLFDEFQTDCRLRRPKIENLYDVFVAIRDDELAHVNTMKMLQTELDISSLRDGECEVDLEHI</sequence>
<keyword evidence="6" id="KW-0812">Transmembrane</keyword>
<keyword evidence="5" id="KW-0679">Respiratory chain</keyword>
<feature type="signal peptide" evidence="13">
    <location>
        <begin position="1"/>
        <end position="24"/>
    </location>
</feature>